<accession>A0A917E1A5</accession>
<dbReference type="GO" id="GO:0003824">
    <property type="term" value="F:catalytic activity"/>
    <property type="evidence" value="ECO:0007669"/>
    <property type="project" value="InterPro"/>
</dbReference>
<dbReference type="Gene3D" id="3.90.330.10">
    <property type="entry name" value="Nitrile hydratase alpha /Thiocyanate hydrolase gamma"/>
    <property type="match status" value="2"/>
</dbReference>
<evidence type="ECO:0000313" key="3">
    <source>
        <dbReference type="EMBL" id="GGD94323.1"/>
    </source>
</evidence>
<dbReference type="GO" id="GO:0046914">
    <property type="term" value="F:transition metal ion binding"/>
    <property type="evidence" value="ECO:0007669"/>
    <property type="project" value="InterPro"/>
</dbReference>
<dbReference type="NCBIfam" id="TIGR03793">
    <property type="entry name" value="leader_NHLP"/>
    <property type="match status" value="1"/>
</dbReference>
<protein>
    <recommendedName>
        <fullName evidence="2">Nitrile hydratase alpha/Thiocyanate hydrolase gamma domain-containing protein</fullName>
    </recommendedName>
</protein>
<comment type="caution">
    <text evidence="3">The sequence shown here is derived from an EMBL/GenBank/DDBJ whole genome shotgun (WGS) entry which is preliminary data.</text>
</comment>
<evidence type="ECO:0000313" key="4">
    <source>
        <dbReference type="Proteomes" id="UP000612456"/>
    </source>
</evidence>
<organism evidence="3 4">
    <name type="scientific">Paenibacillus nasutitermitis</name>
    <dbReference type="NCBI Taxonomy" id="1652958"/>
    <lineage>
        <taxon>Bacteria</taxon>
        <taxon>Bacillati</taxon>
        <taxon>Bacillota</taxon>
        <taxon>Bacilli</taxon>
        <taxon>Bacillales</taxon>
        <taxon>Paenibacillaceae</taxon>
        <taxon>Paenibacillus</taxon>
    </lineage>
</organism>
<proteinExistence type="predicted"/>
<feature type="domain" description="Nitrile hydratase alpha/Thiocyanate hydrolase gamma" evidence="2">
    <location>
        <begin position="11"/>
        <end position="63"/>
    </location>
</feature>
<name>A0A917E1A5_9BACL</name>
<sequence length="81" mass="9207">MLTATEMDLKDQIIEKAWNDADFKRRLLADPRAAIQEAFHLEVPAGIQLTTLEETQSHFYLIIPPNPADNINVSSSIDEVW</sequence>
<reference evidence="3" key="1">
    <citation type="journal article" date="2014" name="Int. J. Syst. Evol. Microbiol.">
        <title>Complete genome sequence of Corynebacterium casei LMG S-19264T (=DSM 44701T), isolated from a smear-ripened cheese.</title>
        <authorList>
            <consortium name="US DOE Joint Genome Institute (JGI-PGF)"/>
            <person name="Walter F."/>
            <person name="Albersmeier A."/>
            <person name="Kalinowski J."/>
            <person name="Ruckert C."/>
        </authorList>
    </citation>
    <scope>NUCLEOTIDE SEQUENCE</scope>
    <source>
        <strain evidence="3">CGMCC 1.15178</strain>
    </source>
</reference>
<dbReference type="Pfam" id="PF02979">
    <property type="entry name" value="NHase_alpha"/>
    <property type="match status" value="1"/>
</dbReference>
<dbReference type="InterPro" id="IPR004232">
    <property type="entry name" value="CN_Hdrtase_a/SCN_Hdrlase_g"/>
</dbReference>
<dbReference type="Proteomes" id="UP000612456">
    <property type="component" value="Unassembled WGS sequence"/>
</dbReference>
<dbReference type="AlphaFoldDB" id="A0A917E1A5"/>
<dbReference type="InterPro" id="IPR022513">
    <property type="entry name" value="TOMM_pelo"/>
</dbReference>
<reference evidence="3" key="2">
    <citation type="submission" date="2020-09" db="EMBL/GenBank/DDBJ databases">
        <authorList>
            <person name="Sun Q."/>
            <person name="Zhou Y."/>
        </authorList>
    </citation>
    <scope>NUCLEOTIDE SEQUENCE</scope>
    <source>
        <strain evidence="3">CGMCC 1.15178</strain>
    </source>
</reference>
<keyword evidence="1" id="KW-0479">Metal-binding</keyword>
<evidence type="ECO:0000256" key="1">
    <source>
        <dbReference type="ARBA" id="ARBA00022723"/>
    </source>
</evidence>
<dbReference type="SUPFAM" id="SSF56209">
    <property type="entry name" value="Nitrile hydratase alpha chain"/>
    <property type="match status" value="1"/>
</dbReference>
<dbReference type="EMBL" id="BMHP01000007">
    <property type="protein sequence ID" value="GGD94323.1"/>
    <property type="molecule type" value="Genomic_DNA"/>
</dbReference>
<dbReference type="InterPro" id="IPR036648">
    <property type="entry name" value="CN_Hdrase_a/SCN_Hdrase_g_sf"/>
</dbReference>
<dbReference type="RefSeq" id="WP_188998253.1">
    <property type="nucleotide sequence ID" value="NZ_BMHP01000007.1"/>
</dbReference>
<evidence type="ECO:0000259" key="2">
    <source>
        <dbReference type="Pfam" id="PF02979"/>
    </source>
</evidence>
<keyword evidence="4" id="KW-1185">Reference proteome</keyword>
<gene>
    <name evidence="3" type="ORF">GCM10010911_61230</name>
</gene>